<name>B8ERC9_METSB</name>
<evidence type="ECO:0000259" key="1">
    <source>
        <dbReference type="Pfam" id="PF14588"/>
    </source>
</evidence>
<keyword evidence="3" id="KW-1185">Reference proteome</keyword>
<dbReference type="Gene3D" id="3.30.1330.40">
    <property type="entry name" value="RutC-like"/>
    <property type="match status" value="1"/>
</dbReference>
<sequence>MSKTEAKLAALGVTLPTPAAPVANYLGYVATGSLLVISGQLPFGADGKIDPAHAGKIGAEVSAEAAKAAARLCVINVLAQARAALGDLDRIVRCVRLGGFMNAGPGYFNLPPVMNGASNFIVEVLGEAGRHARSTVGVAELPLNSAVEVEAMFEFSA</sequence>
<accession>B8ERC9</accession>
<dbReference type="KEGG" id="msl:Msil_1348"/>
<dbReference type="RefSeq" id="WP_012590383.1">
    <property type="nucleotide sequence ID" value="NC_011666.1"/>
</dbReference>
<proteinExistence type="predicted"/>
<dbReference type="Proteomes" id="UP000002257">
    <property type="component" value="Chromosome"/>
</dbReference>
<evidence type="ECO:0000313" key="3">
    <source>
        <dbReference type="Proteomes" id="UP000002257"/>
    </source>
</evidence>
<gene>
    <name evidence="2" type="ordered locus">Msil_1348</name>
</gene>
<reference evidence="2 3" key="1">
    <citation type="journal article" date="2010" name="J. Bacteriol.">
        <title>Complete genome sequence of the aerobic facultative methanotroph Methylocella silvestris BL2.</title>
        <authorList>
            <person name="Chen Y."/>
            <person name="Crombie A."/>
            <person name="Rahman M.T."/>
            <person name="Dedysh S.N."/>
            <person name="Liesack W."/>
            <person name="Stott M.B."/>
            <person name="Alam M."/>
            <person name="Theisen A.R."/>
            <person name="Murrell J.C."/>
            <person name="Dunfield P.F."/>
        </authorList>
    </citation>
    <scope>NUCLEOTIDE SEQUENCE [LARGE SCALE GENOMIC DNA]</scope>
    <source>
        <strain evidence="3">DSM 15510 / CIP 108128 / LMG 27833 / NCIMB 13906 / BL2</strain>
    </source>
</reference>
<dbReference type="InterPro" id="IPR013813">
    <property type="entry name" value="Endoribo_LPSP/chorism_mut-like"/>
</dbReference>
<dbReference type="InterPro" id="IPR035959">
    <property type="entry name" value="RutC-like_sf"/>
</dbReference>
<dbReference type="eggNOG" id="COG0251">
    <property type="taxonomic scope" value="Bacteria"/>
</dbReference>
<evidence type="ECO:0000313" key="2">
    <source>
        <dbReference type="EMBL" id="ACK50313.1"/>
    </source>
</evidence>
<dbReference type="HOGENOM" id="CLU_104845_0_1_5"/>
<dbReference type="PANTHER" id="PTHR43760">
    <property type="entry name" value="ENDORIBONUCLEASE-RELATED"/>
    <property type="match status" value="1"/>
</dbReference>
<protein>
    <submittedName>
        <fullName evidence="2">Endoribonuclease L-PSP</fullName>
    </submittedName>
</protein>
<organism evidence="2 3">
    <name type="scientific">Methylocella silvestris (strain DSM 15510 / CIP 108128 / LMG 27833 / NCIMB 13906 / BL2)</name>
    <dbReference type="NCBI Taxonomy" id="395965"/>
    <lineage>
        <taxon>Bacteria</taxon>
        <taxon>Pseudomonadati</taxon>
        <taxon>Pseudomonadota</taxon>
        <taxon>Alphaproteobacteria</taxon>
        <taxon>Hyphomicrobiales</taxon>
        <taxon>Beijerinckiaceae</taxon>
        <taxon>Methylocella</taxon>
    </lineage>
</organism>
<dbReference type="OrthoDB" id="9806350at2"/>
<dbReference type="Pfam" id="PF14588">
    <property type="entry name" value="YjgF_endoribonc"/>
    <property type="match status" value="1"/>
</dbReference>
<dbReference type="AlphaFoldDB" id="B8ERC9"/>
<dbReference type="SUPFAM" id="SSF55298">
    <property type="entry name" value="YjgF-like"/>
    <property type="match status" value="1"/>
</dbReference>
<dbReference type="EMBL" id="CP001280">
    <property type="protein sequence ID" value="ACK50313.1"/>
    <property type="molecule type" value="Genomic_DNA"/>
</dbReference>
<dbReference type="STRING" id="395965.Msil_1348"/>
<feature type="domain" description="Endoribonuclease L-PSP/chorismate mutase-like" evidence="1">
    <location>
        <begin position="5"/>
        <end position="149"/>
    </location>
</feature>
<dbReference type="PANTHER" id="PTHR43760:SF1">
    <property type="entry name" value="ENDORIBONUCLEASE L-PSP_CHORISMATE MUTASE-LIKE DOMAIN-CONTAINING PROTEIN"/>
    <property type="match status" value="1"/>
</dbReference>
<dbReference type="CDD" id="cd02199">
    <property type="entry name" value="YjgF_YER057c_UK114_like_1"/>
    <property type="match status" value="1"/>
</dbReference>